<sequence length="653" mass="66841">MPRKRKSANGTEVSSSHHRSSSTSHVIAPGGGTANDIQKLSHTLGLPTDAVTAIMNCQGQGVRSSRRSAGGAADDLTAAAVDPSMMNVWGDFMADEPTTTTTAAAASTNDQAASASKPAAATTSTTPSSTFSSPSGPRSYALPIQPPKATPGLLAQTGTLDASVPGRSSISKTPATHEFECPTLLFPQSVFGSITTTAKIATSPTSCHSVAITTDGMAFGWGRNETGQLGLGYTSAVVPLPTQLSIPGEEGEITFVAAGVGKYHTILVGSNGIAYASGGNVCGQLGINNGGVKQIEKFRKCAVMGQVVGGDTGGGEDDVNVKIVQVSCGEEVSALLCSSGHLYTTGSSEHGLLGNGETGEYIITAGRLGYANCAKFTRRSIFVQSEADATAAAGGTTAVGGGVDSSGKVKCVPLEDGGQISLASISCGKNHFVAVEAATTSGTDVPRVFTWGSGDYGCLGHGIQADEYYPRLVGALRGPMFASNHPVDAVAGSNCSLVRTKNGHVYYVGKHRQVGEATMRFTLIDALANNSHNVVAIGAGSATVFCSTKAGVTVSWGMGSHGELGYGTGENKSSAKPKFVNVLDSCLVSAVACGMGHTLFLISNEDAEDAKALKKVPKVEKDDIAQFVEQIKGKKSDAGSDEPAKKKQKSKKK</sequence>
<dbReference type="PANTHER" id="PTHR46207:SF1">
    <property type="entry name" value="PROTEIN RCC2"/>
    <property type="match status" value="1"/>
</dbReference>
<dbReference type="GO" id="GO:0031267">
    <property type="term" value="F:small GTPase binding"/>
    <property type="evidence" value="ECO:0007669"/>
    <property type="project" value="TreeGrafter"/>
</dbReference>
<feature type="repeat" description="RCC1" evidence="1">
    <location>
        <begin position="446"/>
        <end position="502"/>
    </location>
</feature>
<dbReference type="Pfam" id="PF00415">
    <property type="entry name" value="RCC1"/>
    <property type="match status" value="3"/>
</dbReference>
<organism evidence="3 4">
    <name type="scientific">Skeletonema marinoi</name>
    <dbReference type="NCBI Taxonomy" id="267567"/>
    <lineage>
        <taxon>Eukaryota</taxon>
        <taxon>Sar</taxon>
        <taxon>Stramenopiles</taxon>
        <taxon>Ochrophyta</taxon>
        <taxon>Bacillariophyta</taxon>
        <taxon>Coscinodiscophyceae</taxon>
        <taxon>Thalassiosirophycidae</taxon>
        <taxon>Thalassiosirales</taxon>
        <taxon>Skeletonemataceae</taxon>
        <taxon>Skeletonema</taxon>
        <taxon>Skeletonema marinoi-dohrnii complex</taxon>
    </lineage>
</organism>
<dbReference type="GO" id="GO:0016020">
    <property type="term" value="C:membrane"/>
    <property type="evidence" value="ECO:0007669"/>
    <property type="project" value="TreeGrafter"/>
</dbReference>
<reference evidence="3" key="1">
    <citation type="submission" date="2023-06" db="EMBL/GenBank/DDBJ databases">
        <title>Survivors Of The Sea: Transcriptome response of Skeletonema marinoi to long-term dormancy.</title>
        <authorList>
            <person name="Pinder M.I.M."/>
            <person name="Kourtchenko O."/>
            <person name="Robertson E.K."/>
            <person name="Larsson T."/>
            <person name="Maumus F."/>
            <person name="Osuna-Cruz C.M."/>
            <person name="Vancaester E."/>
            <person name="Stenow R."/>
            <person name="Vandepoele K."/>
            <person name="Ploug H."/>
            <person name="Bruchert V."/>
            <person name="Godhe A."/>
            <person name="Topel M."/>
        </authorList>
    </citation>
    <scope>NUCLEOTIDE SEQUENCE</scope>
    <source>
        <strain evidence="3">R05AC</strain>
    </source>
</reference>
<gene>
    <name evidence="3" type="ORF">QTG54_008434</name>
</gene>
<feature type="repeat" description="RCC1" evidence="1">
    <location>
        <begin position="216"/>
        <end position="271"/>
    </location>
</feature>
<dbReference type="AlphaFoldDB" id="A0AAD8Y802"/>
<dbReference type="InterPro" id="IPR009091">
    <property type="entry name" value="RCC1/BLIP-II"/>
</dbReference>
<evidence type="ECO:0000256" key="2">
    <source>
        <dbReference type="SAM" id="MobiDB-lite"/>
    </source>
</evidence>
<dbReference type="PRINTS" id="PR00633">
    <property type="entry name" value="RCCNDNSATION"/>
</dbReference>
<feature type="repeat" description="RCC1" evidence="1">
    <location>
        <begin position="551"/>
        <end position="604"/>
    </location>
</feature>
<protein>
    <submittedName>
        <fullName evidence="3">RCC1 domain-containing protein</fullName>
    </submittedName>
</protein>
<feature type="compositionally biased region" description="Low complexity" evidence="2">
    <location>
        <begin position="101"/>
        <end position="135"/>
    </location>
</feature>
<name>A0AAD8Y802_9STRA</name>
<feature type="compositionally biased region" description="Basic and acidic residues" evidence="2">
    <location>
        <begin position="631"/>
        <end position="645"/>
    </location>
</feature>
<dbReference type="InterPro" id="IPR000408">
    <property type="entry name" value="Reg_chr_condens"/>
</dbReference>
<keyword evidence="4" id="KW-1185">Reference proteome</keyword>
<feature type="region of interest" description="Disordered" evidence="2">
    <location>
        <begin position="101"/>
        <end position="174"/>
    </location>
</feature>
<dbReference type="EMBL" id="JATAAI010000014">
    <property type="protein sequence ID" value="KAK1741182.1"/>
    <property type="molecule type" value="Genomic_DNA"/>
</dbReference>
<dbReference type="PROSITE" id="PS00626">
    <property type="entry name" value="RCC1_2"/>
    <property type="match status" value="1"/>
</dbReference>
<comment type="caution">
    <text evidence="3">The sequence shown here is derived from an EMBL/GenBank/DDBJ whole genome shotgun (WGS) entry which is preliminary data.</text>
</comment>
<evidence type="ECO:0000313" key="3">
    <source>
        <dbReference type="EMBL" id="KAK1741182.1"/>
    </source>
</evidence>
<evidence type="ECO:0000256" key="1">
    <source>
        <dbReference type="PROSITE-ProRule" id="PRU00235"/>
    </source>
</evidence>
<dbReference type="Proteomes" id="UP001224775">
    <property type="component" value="Unassembled WGS sequence"/>
</dbReference>
<dbReference type="SUPFAM" id="SSF50985">
    <property type="entry name" value="RCC1/BLIP-II"/>
    <property type="match status" value="1"/>
</dbReference>
<dbReference type="PROSITE" id="PS50012">
    <property type="entry name" value="RCC1_3"/>
    <property type="match status" value="3"/>
</dbReference>
<evidence type="ECO:0000313" key="4">
    <source>
        <dbReference type="Proteomes" id="UP001224775"/>
    </source>
</evidence>
<dbReference type="Gene3D" id="2.130.10.30">
    <property type="entry name" value="Regulator of chromosome condensation 1/beta-lactamase-inhibitor protein II"/>
    <property type="match status" value="2"/>
</dbReference>
<dbReference type="InterPro" id="IPR028641">
    <property type="entry name" value="RCC2"/>
</dbReference>
<proteinExistence type="predicted"/>
<feature type="compositionally biased region" description="Polar residues" evidence="2">
    <location>
        <begin position="156"/>
        <end position="174"/>
    </location>
</feature>
<feature type="region of interest" description="Disordered" evidence="2">
    <location>
        <begin position="1"/>
        <end position="35"/>
    </location>
</feature>
<dbReference type="PANTHER" id="PTHR46207">
    <property type="entry name" value="PROTEIN RCC2"/>
    <property type="match status" value="1"/>
</dbReference>
<feature type="region of interest" description="Disordered" evidence="2">
    <location>
        <begin position="631"/>
        <end position="653"/>
    </location>
</feature>
<accession>A0AAD8Y802</accession>